<evidence type="ECO:0000256" key="10">
    <source>
        <dbReference type="PIRSR" id="PIRSR001399-2"/>
    </source>
</evidence>
<evidence type="ECO:0000313" key="13">
    <source>
        <dbReference type="Proteomes" id="UP000007519"/>
    </source>
</evidence>
<proteinExistence type="inferred from homology"/>
<evidence type="ECO:0000256" key="7">
    <source>
        <dbReference type="ARBA" id="ARBA00023239"/>
    </source>
</evidence>
<dbReference type="Gene3D" id="3.40.50.9100">
    <property type="entry name" value="Dehydroquinase, class II"/>
    <property type="match status" value="1"/>
</dbReference>
<dbReference type="NCBIfam" id="TIGR01088">
    <property type="entry name" value="aroQ"/>
    <property type="match status" value="1"/>
</dbReference>
<dbReference type="NCBIfam" id="NF003805">
    <property type="entry name" value="PRK05395.1-2"/>
    <property type="match status" value="1"/>
</dbReference>
<dbReference type="CDD" id="cd00466">
    <property type="entry name" value="DHQase_II"/>
    <property type="match status" value="1"/>
</dbReference>
<accession>H6L818</accession>
<dbReference type="EC" id="4.2.1.10" evidence="6 8"/>
<dbReference type="EMBL" id="CP002831">
    <property type="protein sequence ID" value="AFC25346.1"/>
    <property type="molecule type" value="Genomic_DNA"/>
</dbReference>
<evidence type="ECO:0000256" key="1">
    <source>
        <dbReference type="ARBA" id="ARBA00001864"/>
    </source>
</evidence>
<feature type="site" description="Transition state stabilizer" evidence="8 11">
    <location>
        <position position="18"/>
    </location>
</feature>
<evidence type="ECO:0000256" key="9">
    <source>
        <dbReference type="PIRSR" id="PIRSR001399-1"/>
    </source>
</evidence>
<dbReference type="eggNOG" id="COG0757">
    <property type="taxonomic scope" value="Bacteria"/>
</dbReference>
<dbReference type="SUPFAM" id="SSF52304">
    <property type="entry name" value="Type II 3-dehydroquinate dehydratase"/>
    <property type="match status" value="1"/>
</dbReference>
<feature type="active site" description="Proton acceptor" evidence="8 9">
    <location>
        <position position="23"/>
    </location>
</feature>
<dbReference type="PIRSF" id="PIRSF001399">
    <property type="entry name" value="DHquinase_II"/>
    <property type="match status" value="1"/>
</dbReference>
<keyword evidence="8" id="KW-0057">Aromatic amino acid biosynthesis</keyword>
<dbReference type="AlphaFoldDB" id="H6L818"/>
<evidence type="ECO:0000256" key="3">
    <source>
        <dbReference type="ARBA" id="ARBA00004902"/>
    </source>
</evidence>
<dbReference type="InterPro" id="IPR001874">
    <property type="entry name" value="DHquinase_II"/>
</dbReference>
<dbReference type="GO" id="GO:0019631">
    <property type="term" value="P:quinate catabolic process"/>
    <property type="evidence" value="ECO:0007669"/>
    <property type="project" value="TreeGrafter"/>
</dbReference>
<dbReference type="NCBIfam" id="NF003806">
    <property type="entry name" value="PRK05395.1-3"/>
    <property type="match status" value="1"/>
</dbReference>
<reference evidence="12 13" key="1">
    <citation type="journal article" date="2012" name="Stand. Genomic Sci.">
        <title>Complete genome sequencing and analysis of Saprospira grandis str. Lewin, a predatory marine bacterium.</title>
        <authorList>
            <person name="Saw J.H."/>
            <person name="Yuryev A."/>
            <person name="Kanbe M."/>
            <person name="Hou S."/>
            <person name="Young A.G."/>
            <person name="Aizawa S."/>
            <person name="Alam M."/>
        </authorList>
    </citation>
    <scope>NUCLEOTIDE SEQUENCE [LARGE SCALE GENOMIC DNA]</scope>
    <source>
        <strain evidence="12 13">Lewin</strain>
    </source>
</reference>
<evidence type="ECO:0000256" key="5">
    <source>
        <dbReference type="ARBA" id="ARBA00011193"/>
    </source>
</evidence>
<sequence length="149" mass="16707">MKDLLIMNGPNLNLLGKREPEVYGSANFEEILDQINADMGELLLPYRLHYFQSNHEGALLDQLHAVGFDYLGIVFNPGAYAHTSIALADAVRGISRPVVEVHLSNVHQREEYRRHSYLAEAAVGVISGLGWRGYALGLRYLIEQFGQKI</sequence>
<feature type="binding site" evidence="8 10">
    <location>
        <position position="89"/>
    </location>
    <ligand>
        <name>substrate</name>
    </ligand>
</feature>
<dbReference type="PANTHER" id="PTHR21272">
    <property type="entry name" value="CATABOLIC 3-DEHYDROQUINASE"/>
    <property type="match status" value="1"/>
</dbReference>
<evidence type="ECO:0000256" key="8">
    <source>
        <dbReference type="HAMAP-Rule" id="MF_00169"/>
    </source>
</evidence>
<evidence type="ECO:0000256" key="4">
    <source>
        <dbReference type="ARBA" id="ARBA00011037"/>
    </source>
</evidence>
<dbReference type="RefSeq" id="WP_015692957.1">
    <property type="nucleotide sequence ID" value="NC_016940.1"/>
</dbReference>
<dbReference type="Pfam" id="PF01220">
    <property type="entry name" value="DHquinase_II"/>
    <property type="match status" value="1"/>
</dbReference>
<dbReference type="Proteomes" id="UP000007519">
    <property type="component" value="Chromosome"/>
</dbReference>
<comment type="similarity">
    <text evidence="4 8">Belongs to the type-II 3-dehydroquinase family.</text>
</comment>
<dbReference type="InterPro" id="IPR036441">
    <property type="entry name" value="DHquinase_II_sf"/>
</dbReference>
<feature type="binding site" evidence="8 10">
    <location>
        <position position="82"/>
    </location>
    <ligand>
        <name>substrate</name>
    </ligand>
</feature>
<dbReference type="GO" id="GO:0003855">
    <property type="term" value="F:3-dehydroquinate dehydratase activity"/>
    <property type="evidence" value="ECO:0007669"/>
    <property type="project" value="UniProtKB-UniRule"/>
</dbReference>
<dbReference type="GO" id="GO:0009423">
    <property type="term" value="P:chorismate biosynthetic process"/>
    <property type="evidence" value="ECO:0007669"/>
    <property type="project" value="UniProtKB-UniRule"/>
</dbReference>
<comment type="catalytic activity">
    <reaction evidence="1 8">
        <text>3-dehydroquinate = 3-dehydroshikimate + H2O</text>
        <dbReference type="Rhea" id="RHEA:21096"/>
        <dbReference type="ChEBI" id="CHEBI:15377"/>
        <dbReference type="ChEBI" id="CHEBI:16630"/>
        <dbReference type="ChEBI" id="CHEBI:32364"/>
        <dbReference type="EC" id="4.2.1.10"/>
    </reaction>
</comment>
<comment type="pathway">
    <text evidence="3 8">Metabolic intermediate biosynthesis; chorismate biosynthesis; chorismate from D-erythrose 4-phosphate and phosphoenolpyruvate: step 3/7.</text>
</comment>
<feature type="active site" description="Proton donor" evidence="8 9">
    <location>
        <position position="102"/>
    </location>
</feature>
<dbReference type="InterPro" id="IPR018509">
    <property type="entry name" value="DHquinase_II_CS"/>
</dbReference>
<keyword evidence="13" id="KW-1185">Reference proteome</keyword>
<evidence type="ECO:0000256" key="11">
    <source>
        <dbReference type="PIRSR" id="PIRSR001399-3"/>
    </source>
</evidence>
<comment type="function">
    <text evidence="2 8">Catalyzes a trans-dehydration via an enolate intermediate.</text>
</comment>
<dbReference type="KEGG" id="sgn:SGRA_2618"/>
<dbReference type="UniPathway" id="UPA00053">
    <property type="reaction ID" value="UER00086"/>
</dbReference>
<organism evidence="12 13">
    <name type="scientific">Saprospira grandis (strain Lewin)</name>
    <dbReference type="NCBI Taxonomy" id="984262"/>
    <lineage>
        <taxon>Bacteria</taxon>
        <taxon>Pseudomonadati</taxon>
        <taxon>Bacteroidota</taxon>
        <taxon>Saprospiria</taxon>
        <taxon>Saprospirales</taxon>
        <taxon>Saprospiraceae</taxon>
        <taxon>Saprospira</taxon>
    </lineage>
</organism>
<evidence type="ECO:0000313" key="12">
    <source>
        <dbReference type="EMBL" id="AFC25346.1"/>
    </source>
</evidence>
<evidence type="ECO:0000256" key="6">
    <source>
        <dbReference type="ARBA" id="ARBA00012060"/>
    </source>
</evidence>
<comment type="subunit">
    <text evidence="5 8">Homododecamer.</text>
</comment>
<feature type="binding site" evidence="8 10">
    <location>
        <position position="76"/>
    </location>
    <ligand>
        <name>substrate</name>
    </ligand>
</feature>
<dbReference type="PROSITE" id="PS01029">
    <property type="entry name" value="DEHYDROQUINASE_II"/>
    <property type="match status" value="1"/>
</dbReference>
<feature type="binding site" evidence="8 10">
    <location>
        <begin position="103"/>
        <end position="104"/>
    </location>
    <ligand>
        <name>substrate</name>
    </ligand>
</feature>
<dbReference type="HAMAP" id="MF_00169">
    <property type="entry name" value="AroQ"/>
    <property type="match status" value="1"/>
</dbReference>
<keyword evidence="8" id="KW-0028">Amino-acid biosynthesis</keyword>
<dbReference type="PANTHER" id="PTHR21272:SF3">
    <property type="entry name" value="CATABOLIC 3-DEHYDROQUINASE"/>
    <property type="match status" value="1"/>
</dbReference>
<dbReference type="GO" id="GO:0008652">
    <property type="term" value="P:amino acid biosynthetic process"/>
    <property type="evidence" value="ECO:0007669"/>
    <property type="project" value="UniProtKB-KW"/>
</dbReference>
<feature type="binding site" evidence="8 10">
    <location>
        <position position="113"/>
    </location>
    <ligand>
        <name>substrate</name>
    </ligand>
</feature>
<dbReference type="OrthoDB" id="9790793at2"/>
<dbReference type="GO" id="GO:0009073">
    <property type="term" value="P:aromatic amino acid family biosynthetic process"/>
    <property type="evidence" value="ECO:0007669"/>
    <property type="project" value="UniProtKB-KW"/>
</dbReference>
<dbReference type="NCBIfam" id="NF003807">
    <property type="entry name" value="PRK05395.1-4"/>
    <property type="match status" value="1"/>
</dbReference>
<protein>
    <recommendedName>
        <fullName evidence="6 8">3-dehydroquinate dehydratase</fullName>
        <shortName evidence="8">3-dehydroquinase</shortName>
        <ecNumber evidence="6 8">4.2.1.10</ecNumber>
    </recommendedName>
    <alternativeName>
        <fullName evidence="8">Type II DHQase</fullName>
    </alternativeName>
</protein>
<dbReference type="STRING" id="984262.SGRA_2618"/>
<dbReference type="HOGENOM" id="CLU_090968_2_0_10"/>
<name>H6L818_SAPGL</name>
<evidence type="ECO:0000256" key="2">
    <source>
        <dbReference type="ARBA" id="ARBA00003924"/>
    </source>
</evidence>
<keyword evidence="7 8" id="KW-0456">Lyase</keyword>
<gene>
    <name evidence="8 12" type="primary">aroQ</name>
    <name evidence="12" type="ordered locus">SGRA_2618</name>
</gene>